<protein>
    <submittedName>
        <fullName evidence="1">Disease resistance protein</fullName>
    </submittedName>
</protein>
<gene>
    <name evidence="1" type="ORF">OWV82_010377</name>
</gene>
<sequence length="389" mass="44261">MPGGEIVGIVTGVVGAVTAIVTVAPHILGAFEKCTKYFERWTEHIKGNEEKYAALLQMQKQILQAIIQILNKGESQVDDRTHLIDEAEKAIEIIRRSRSIDPWDCFGFCSCLTDLRKSCLVAEYVSDVEKRTNILRKELRKRAIDIKKLEKLERNSIHLVGEQGNEVIREIRWKILLDDIDSEKIGVYGACGVGKTEVVRRAFDSIRTTIGDSITFIWLELSYENDLLKLQMEIGKQIGRKLPTDGSVQDNAKELNNGLRKKKNILLVLDNMRKVFSLDEIGLPTIKWTIITSRSFLVCCQMHCNVKFALKSLSDDEAYELLEYEIFKPSTHTIEEYQSTLKKIAKKCGGLPLAIVAAAKWLRKYFEYDDLVLTERSLKMESAAFSILP</sequence>
<dbReference type="Proteomes" id="UP001164539">
    <property type="component" value="Chromosome 5"/>
</dbReference>
<reference evidence="1 2" key="1">
    <citation type="journal article" date="2023" name="Science">
        <title>Complex scaffold remodeling in plant triterpene biosynthesis.</title>
        <authorList>
            <person name="De La Pena R."/>
            <person name="Hodgson H."/>
            <person name="Liu J.C."/>
            <person name="Stephenson M.J."/>
            <person name="Martin A.C."/>
            <person name="Owen C."/>
            <person name="Harkess A."/>
            <person name="Leebens-Mack J."/>
            <person name="Jimenez L.E."/>
            <person name="Osbourn A."/>
            <person name="Sattely E.S."/>
        </authorList>
    </citation>
    <scope>NUCLEOTIDE SEQUENCE [LARGE SCALE GENOMIC DNA]</scope>
    <source>
        <strain evidence="2">cv. JPN11</strain>
        <tissue evidence="1">Leaf</tissue>
    </source>
</reference>
<keyword evidence="2" id="KW-1185">Reference proteome</keyword>
<accession>A0ACC1Y6C1</accession>
<proteinExistence type="predicted"/>
<organism evidence="1 2">
    <name type="scientific">Melia azedarach</name>
    <name type="common">Chinaberry tree</name>
    <dbReference type="NCBI Taxonomy" id="155640"/>
    <lineage>
        <taxon>Eukaryota</taxon>
        <taxon>Viridiplantae</taxon>
        <taxon>Streptophyta</taxon>
        <taxon>Embryophyta</taxon>
        <taxon>Tracheophyta</taxon>
        <taxon>Spermatophyta</taxon>
        <taxon>Magnoliopsida</taxon>
        <taxon>eudicotyledons</taxon>
        <taxon>Gunneridae</taxon>
        <taxon>Pentapetalae</taxon>
        <taxon>rosids</taxon>
        <taxon>malvids</taxon>
        <taxon>Sapindales</taxon>
        <taxon>Meliaceae</taxon>
        <taxon>Melia</taxon>
    </lineage>
</organism>
<evidence type="ECO:0000313" key="1">
    <source>
        <dbReference type="EMBL" id="KAJ4718733.1"/>
    </source>
</evidence>
<evidence type="ECO:0000313" key="2">
    <source>
        <dbReference type="Proteomes" id="UP001164539"/>
    </source>
</evidence>
<comment type="caution">
    <text evidence="1">The sequence shown here is derived from an EMBL/GenBank/DDBJ whole genome shotgun (WGS) entry which is preliminary data.</text>
</comment>
<dbReference type="EMBL" id="CM051398">
    <property type="protein sequence ID" value="KAJ4718733.1"/>
    <property type="molecule type" value="Genomic_DNA"/>
</dbReference>
<name>A0ACC1Y6C1_MELAZ</name>